<reference evidence="1" key="1">
    <citation type="submission" date="2021-04" db="EMBL/GenBank/DDBJ databases">
        <authorList>
            <person name="Barnhill K.B."/>
            <person name="Biggs A.M."/>
            <person name="Bland J."/>
            <person name="Choudhary H.M."/>
            <person name="Crogan R.E."/>
            <person name="Finocchiaro A.B."/>
            <person name="Franco V."/>
            <person name="Fuller T.A."/>
            <person name="Hanwacker C.G."/>
            <person name="Howard Z.E."/>
            <person name="Iqbal M."/>
            <person name="Mathew A.M."/>
            <person name="Miller S."/>
            <person name="Padhye S."/>
            <person name="Rainey E."/>
            <person name="Rodriguez A."/>
            <person name="Stewart E."/>
            <person name="Otero L.A."/>
            <person name="Chase M.A."/>
            <person name="Pollenz R.S."/>
            <person name="Garlena R.A."/>
            <person name="Russell D.A."/>
            <person name="Jacobs-Sera D."/>
            <person name="Hatfull G.F."/>
        </authorList>
    </citation>
    <scope>NUCLEOTIDE SEQUENCE</scope>
</reference>
<keyword evidence="2" id="KW-1185">Reference proteome</keyword>
<proteinExistence type="predicted"/>
<gene>
    <name evidence="1" type="primary">137</name>
    <name evidence="1" type="ORF">SEA_VANLEE_137</name>
</gene>
<dbReference type="RefSeq" id="YP_010755877.1">
    <property type="nucleotide sequence ID" value="NC_073474.1"/>
</dbReference>
<name>A0A8F2IFG0_9CAUD</name>
<dbReference type="KEGG" id="vg:80020550"/>
<dbReference type="EMBL" id="MZ028627">
    <property type="protein sequence ID" value="QWS68253.1"/>
    <property type="molecule type" value="Genomic_DNA"/>
</dbReference>
<protein>
    <submittedName>
        <fullName evidence="1">Uncharacterized protein</fullName>
    </submittedName>
</protein>
<accession>A0A8F2IFG0</accession>
<evidence type="ECO:0000313" key="2">
    <source>
        <dbReference type="Proteomes" id="UP000683422"/>
    </source>
</evidence>
<organism evidence="1 2">
    <name type="scientific">Gordonia phage VanLee</name>
    <dbReference type="NCBI Taxonomy" id="2845816"/>
    <lineage>
        <taxon>Viruses</taxon>
        <taxon>Duplodnaviria</taxon>
        <taxon>Heunggongvirae</taxon>
        <taxon>Uroviricota</taxon>
        <taxon>Caudoviricetes</taxon>
        <taxon>Kruegerviridae</taxon>
        <taxon>Vanleevirus</taxon>
        <taxon>Vanleevirus vanlee</taxon>
    </lineage>
</organism>
<evidence type="ECO:0000313" key="1">
    <source>
        <dbReference type="EMBL" id="QWS68253.1"/>
    </source>
</evidence>
<dbReference type="GeneID" id="80020550"/>
<dbReference type="Proteomes" id="UP000683422">
    <property type="component" value="Segment"/>
</dbReference>
<sequence>MILTITCPEGRMAEYAEQVAAQLAEGYTQGHVDRNTHWEIVDDVANDPESLGEILGRMF</sequence>